<protein>
    <submittedName>
        <fullName evidence="2">Uncharacterized protein</fullName>
    </submittedName>
</protein>
<dbReference type="Proteomes" id="UP000499080">
    <property type="component" value="Unassembled WGS sequence"/>
</dbReference>
<sequence length="145" mass="16216">MNSCPGRHSRPGGRKRWTLQPGDVTPTHSPCHYFAEDDGKVLPHISSDLENFISPRRNRPPPKARLPTRARKQLNRRSPDPTIGRTAAIPTHIFAVKYSIRMRWRLLRSKPERVDERLGILVARSACEHGLTSGGGIGPANSDAR</sequence>
<accession>A0A4Y2FWC8</accession>
<feature type="compositionally biased region" description="Basic residues" evidence="1">
    <location>
        <begin position="56"/>
        <end position="75"/>
    </location>
</feature>
<dbReference type="EMBL" id="BGPR01001101">
    <property type="protein sequence ID" value="GBM45451.1"/>
    <property type="molecule type" value="Genomic_DNA"/>
</dbReference>
<name>A0A4Y2FWC8_ARAVE</name>
<feature type="region of interest" description="Disordered" evidence="1">
    <location>
        <begin position="50"/>
        <end position="86"/>
    </location>
</feature>
<feature type="compositionally biased region" description="Basic residues" evidence="1">
    <location>
        <begin position="7"/>
        <end position="17"/>
    </location>
</feature>
<dbReference type="AlphaFoldDB" id="A0A4Y2FWC8"/>
<keyword evidence="3" id="KW-1185">Reference proteome</keyword>
<gene>
    <name evidence="2" type="ORF">AVEN_167916_1</name>
</gene>
<evidence type="ECO:0000313" key="2">
    <source>
        <dbReference type="EMBL" id="GBM45451.1"/>
    </source>
</evidence>
<organism evidence="2 3">
    <name type="scientific">Araneus ventricosus</name>
    <name type="common">Orbweaver spider</name>
    <name type="synonym">Epeira ventricosa</name>
    <dbReference type="NCBI Taxonomy" id="182803"/>
    <lineage>
        <taxon>Eukaryota</taxon>
        <taxon>Metazoa</taxon>
        <taxon>Ecdysozoa</taxon>
        <taxon>Arthropoda</taxon>
        <taxon>Chelicerata</taxon>
        <taxon>Arachnida</taxon>
        <taxon>Araneae</taxon>
        <taxon>Araneomorphae</taxon>
        <taxon>Entelegynae</taxon>
        <taxon>Araneoidea</taxon>
        <taxon>Araneidae</taxon>
        <taxon>Araneus</taxon>
    </lineage>
</organism>
<feature type="region of interest" description="Disordered" evidence="1">
    <location>
        <begin position="1"/>
        <end position="31"/>
    </location>
</feature>
<evidence type="ECO:0000313" key="3">
    <source>
        <dbReference type="Proteomes" id="UP000499080"/>
    </source>
</evidence>
<reference evidence="2 3" key="1">
    <citation type="journal article" date="2019" name="Sci. Rep.">
        <title>Orb-weaving spider Araneus ventricosus genome elucidates the spidroin gene catalogue.</title>
        <authorList>
            <person name="Kono N."/>
            <person name="Nakamura H."/>
            <person name="Ohtoshi R."/>
            <person name="Moran D.A.P."/>
            <person name="Shinohara A."/>
            <person name="Yoshida Y."/>
            <person name="Fujiwara M."/>
            <person name="Mori M."/>
            <person name="Tomita M."/>
            <person name="Arakawa K."/>
        </authorList>
    </citation>
    <scope>NUCLEOTIDE SEQUENCE [LARGE SCALE GENOMIC DNA]</scope>
</reference>
<proteinExistence type="predicted"/>
<comment type="caution">
    <text evidence="2">The sequence shown here is derived from an EMBL/GenBank/DDBJ whole genome shotgun (WGS) entry which is preliminary data.</text>
</comment>
<evidence type="ECO:0000256" key="1">
    <source>
        <dbReference type="SAM" id="MobiDB-lite"/>
    </source>
</evidence>